<name>D3DIX7_HYDTT</name>
<protein>
    <submittedName>
        <fullName evidence="2">Mercuric transport protein periplasmic component</fullName>
    </submittedName>
</protein>
<dbReference type="Pfam" id="PF00403">
    <property type="entry name" value="HMA"/>
    <property type="match status" value="1"/>
</dbReference>
<evidence type="ECO:0000313" key="2">
    <source>
        <dbReference type="EMBL" id="BAI69779.1"/>
    </source>
</evidence>
<dbReference type="InterPro" id="IPR001802">
    <property type="entry name" value="MerP/CopZ"/>
</dbReference>
<dbReference type="InterPro" id="IPR006121">
    <property type="entry name" value="HMA_dom"/>
</dbReference>
<dbReference type="KEGG" id="hte:Hydth_1317"/>
<proteinExistence type="predicted"/>
<keyword evidence="3" id="KW-1185">Reference proteome</keyword>
<dbReference type="AlphaFoldDB" id="D3DIX7"/>
<dbReference type="Proteomes" id="UP000002574">
    <property type="component" value="Chromosome"/>
</dbReference>
<dbReference type="SUPFAM" id="SSF55008">
    <property type="entry name" value="HMA, heavy metal-associated domain"/>
    <property type="match status" value="1"/>
</dbReference>
<dbReference type="GO" id="GO:0046872">
    <property type="term" value="F:metal ion binding"/>
    <property type="evidence" value="ECO:0007669"/>
    <property type="project" value="InterPro"/>
</dbReference>
<gene>
    <name evidence="2" type="primary">merP</name>
    <name evidence="2" type="ordered locus">HTH_1326</name>
</gene>
<dbReference type="PRINTS" id="PR00946">
    <property type="entry name" value="HGSCAVENGER"/>
</dbReference>
<evidence type="ECO:0000313" key="3">
    <source>
        <dbReference type="Proteomes" id="UP000002574"/>
    </source>
</evidence>
<reference evidence="2 3" key="1">
    <citation type="journal article" date="2010" name="J. Bacteriol.">
        <title>Complete genome sequence of the thermophilic, obligately chemolithoautotrophic hydrogen-oxidizing bacterium Hydrogenobacter thermophilus TK-6.</title>
        <authorList>
            <person name="Arai H."/>
            <person name="Kanbe H."/>
            <person name="Ishii M."/>
            <person name="Igarashi Y."/>
        </authorList>
    </citation>
    <scope>NUCLEOTIDE SEQUENCE [LARGE SCALE GENOMIC DNA]</scope>
    <source>
        <strain evidence="3">DSM 6534 / IAM 12695 / TK-6 [Tokyo]</strain>
    </source>
</reference>
<dbReference type="RefSeq" id="WP_012963959.1">
    <property type="nucleotide sequence ID" value="NC_013799.1"/>
</dbReference>
<dbReference type="KEGG" id="hth:HTH_1326"/>
<dbReference type="STRING" id="608538.HTH_1326"/>
<dbReference type="eggNOG" id="COG2608">
    <property type="taxonomic scope" value="Bacteria"/>
</dbReference>
<sequence length="92" mass="10190">MRKLFIALLAFVNLTFAEKVIVFDVEGMTCEMCPVAVKKAISQVKGVKWVLTSLENKIAVVVADDQVREETVLKAISQAGNYRGKILGETKF</sequence>
<dbReference type="OrthoDB" id="9813965at2"/>
<dbReference type="PROSITE" id="PS50846">
    <property type="entry name" value="HMA_2"/>
    <property type="match status" value="1"/>
</dbReference>
<organism evidence="2 3">
    <name type="scientific">Hydrogenobacter thermophilus (strain DSM 6534 / IAM 12695 / TK-6)</name>
    <dbReference type="NCBI Taxonomy" id="608538"/>
    <lineage>
        <taxon>Bacteria</taxon>
        <taxon>Pseudomonadati</taxon>
        <taxon>Aquificota</taxon>
        <taxon>Aquificia</taxon>
        <taxon>Aquificales</taxon>
        <taxon>Aquificaceae</taxon>
        <taxon>Hydrogenobacter</taxon>
    </lineage>
</organism>
<feature type="domain" description="HMA" evidence="1">
    <location>
        <begin position="19"/>
        <end position="88"/>
    </location>
</feature>
<evidence type="ECO:0000259" key="1">
    <source>
        <dbReference type="PROSITE" id="PS50846"/>
    </source>
</evidence>
<dbReference type="EMBL" id="AP011112">
    <property type="protein sequence ID" value="BAI69779.1"/>
    <property type="molecule type" value="Genomic_DNA"/>
</dbReference>
<dbReference type="Gene3D" id="3.30.70.100">
    <property type="match status" value="1"/>
</dbReference>
<dbReference type="InterPro" id="IPR036163">
    <property type="entry name" value="HMA_dom_sf"/>
</dbReference>
<dbReference type="CDD" id="cd00371">
    <property type="entry name" value="HMA"/>
    <property type="match status" value="1"/>
</dbReference>
<accession>D3DIX7</accession>